<protein>
    <recommendedName>
        <fullName evidence="4">2-C-methyl-D-erythritol 4-phosphate cytidylyltransferase</fullName>
        <ecNumber evidence="4">2.7.7.60</ecNumber>
    </recommendedName>
    <alternativeName>
        <fullName evidence="4">4-diphosphocytidyl-2C-methyl-D-erythritol synthase</fullName>
    </alternativeName>
    <alternativeName>
        <fullName evidence="4">MEP cytidylyltransferase</fullName>
        <shortName evidence="4">MCT</shortName>
    </alternativeName>
</protein>
<dbReference type="PANTHER" id="PTHR32125">
    <property type="entry name" value="2-C-METHYL-D-ERYTHRITOL 4-PHOSPHATE CYTIDYLYLTRANSFERASE, CHLOROPLASTIC"/>
    <property type="match status" value="1"/>
</dbReference>
<dbReference type="EMBL" id="DWWJ01000004">
    <property type="protein sequence ID" value="HJC39987.1"/>
    <property type="molecule type" value="Genomic_DNA"/>
</dbReference>
<comment type="similarity">
    <text evidence="4">Belongs to the IspD/TarI cytidylyltransferase family. IspD subfamily.</text>
</comment>
<keyword evidence="2 4" id="KW-0548">Nucleotidyltransferase</keyword>
<dbReference type="InterPro" id="IPR029044">
    <property type="entry name" value="Nucleotide-diphossugar_trans"/>
</dbReference>
<dbReference type="InterPro" id="IPR050088">
    <property type="entry name" value="IspD/TarI_cytidylyltransf_bact"/>
</dbReference>
<reference evidence="5" key="1">
    <citation type="journal article" date="2021" name="PeerJ">
        <title>Extensive microbial diversity within the chicken gut microbiome revealed by metagenomics and culture.</title>
        <authorList>
            <person name="Gilroy R."/>
            <person name="Ravi A."/>
            <person name="Getino M."/>
            <person name="Pursley I."/>
            <person name="Horton D.L."/>
            <person name="Alikhan N.F."/>
            <person name="Baker D."/>
            <person name="Gharbi K."/>
            <person name="Hall N."/>
            <person name="Watson M."/>
            <person name="Adriaenssens E.M."/>
            <person name="Foster-Nyarko E."/>
            <person name="Jarju S."/>
            <person name="Secka A."/>
            <person name="Antonio M."/>
            <person name="Oren A."/>
            <person name="Chaudhuri R.R."/>
            <person name="La Ragione R."/>
            <person name="Hildebrand F."/>
            <person name="Pallen M.J."/>
        </authorList>
    </citation>
    <scope>NUCLEOTIDE SEQUENCE</scope>
    <source>
        <strain evidence="5">CHK186-1790</strain>
    </source>
</reference>
<evidence type="ECO:0000313" key="6">
    <source>
        <dbReference type="Proteomes" id="UP000823882"/>
    </source>
</evidence>
<dbReference type="HAMAP" id="MF_00108">
    <property type="entry name" value="IspD"/>
    <property type="match status" value="1"/>
</dbReference>
<dbReference type="FunFam" id="3.90.550.10:FF:000003">
    <property type="entry name" value="2-C-methyl-D-erythritol 4-phosphate cytidylyltransferase"/>
    <property type="match status" value="1"/>
</dbReference>
<keyword evidence="3 4" id="KW-0414">Isoprene biosynthesis</keyword>
<evidence type="ECO:0000256" key="3">
    <source>
        <dbReference type="ARBA" id="ARBA00023229"/>
    </source>
</evidence>
<dbReference type="InterPro" id="IPR001228">
    <property type="entry name" value="IspD"/>
</dbReference>
<comment type="catalytic activity">
    <reaction evidence="4">
        <text>2-C-methyl-D-erythritol 4-phosphate + CTP + H(+) = 4-CDP-2-C-methyl-D-erythritol + diphosphate</text>
        <dbReference type="Rhea" id="RHEA:13429"/>
        <dbReference type="ChEBI" id="CHEBI:15378"/>
        <dbReference type="ChEBI" id="CHEBI:33019"/>
        <dbReference type="ChEBI" id="CHEBI:37563"/>
        <dbReference type="ChEBI" id="CHEBI:57823"/>
        <dbReference type="ChEBI" id="CHEBI:58262"/>
        <dbReference type="EC" id="2.7.7.60"/>
    </reaction>
</comment>
<feature type="site" description="Positions MEP for the nucleophilic attack" evidence="4">
    <location>
        <position position="166"/>
    </location>
</feature>
<proteinExistence type="inferred from homology"/>
<dbReference type="GO" id="GO:0050518">
    <property type="term" value="F:2-C-methyl-D-erythritol 4-phosphate cytidylyltransferase activity"/>
    <property type="evidence" value="ECO:0007669"/>
    <property type="project" value="UniProtKB-UniRule"/>
</dbReference>
<feature type="site" description="Transition state stabilizer" evidence="4">
    <location>
        <position position="30"/>
    </location>
</feature>
<dbReference type="EC" id="2.7.7.60" evidence="4"/>
<dbReference type="Pfam" id="PF01128">
    <property type="entry name" value="IspD"/>
    <property type="match status" value="1"/>
</dbReference>
<evidence type="ECO:0000256" key="4">
    <source>
        <dbReference type="HAMAP-Rule" id="MF_00108"/>
    </source>
</evidence>
<keyword evidence="1 4" id="KW-0808">Transferase</keyword>
<dbReference type="CDD" id="cd02516">
    <property type="entry name" value="CDP-ME_synthetase"/>
    <property type="match status" value="1"/>
</dbReference>
<dbReference type="AlphaFoldDB" id="A0A9D2SYQ1"/>
<sequence length="243" mass="25815">MPPLFARLRRKKIDIPYCTAVVPAAGSSTRMGEDKILLPLGDQPVLVRTLLALEACPLIQEIVVVTREDLIVPVSQLCRDYGLGKVHQIVVGGATRTLSVLAGIREASRETGLIAIHDGARPFVTQEVLEAAIRKAAECGAAAPAVPVTDTIKRARDGVVEETLDRETLFAVQTPQVFEAALIQAALQKAAEEGLSLTDDCAAVERLGMSVALTPGDPSNLKLTTPEDLDLGLGILQGRGELL</sequence>
<organism evidence="5 6">
    <name type="scientific">Candidatus Intestinimonas pullistercoris</name>
    <dbReference type="NCBI Taxonomy" id="2838623"/>
    <lineage>
        <taxon>Bacteria</taxon>
        <taxon>Bacillati</taxon>
        <taxon>Bacillota</taxon>
        <taxon>Clostridia</taxon>
        <taxon>Eubacteriales</taxon>
        <taxon>Intestinimonas</taxon>
    </lineage>
</organism>
<comment type="caution">
    <text evidence="5">The sequence shown here is derived from an EMBL/GenBank/DDBJ whole genome shotgun (WGS) entry which is preliminary data.</text>
</comment>
<dbReference type="NCBIfam" id="TIGR00453">
    <property type="entry name" value="ispD"/>
    <property type="match status" value="1"/>
</dbReference>
<comment type="function">
    <text evidence="4">Catalyzes the formation of 4-diphosphocytidyl-2-C-methyl-D-erythritol from CTP and 2-C-methyl-D-erythritol 4-phosphate (MEP).</text>
</comment>
<dbReference type="PANTHER" id="PTHR32125:SF4">
    <property type="entry name" value="2-C-METHYL-D-ERYTHRITOL 4-PHOSPHATE CYTIDYLYLTRANSFERASE, CHLOROPLASTIC"/>
    <property type="match status" value="1"/>
</dbReference>
<dbReference type="Proteomes" id="UP000823882">
    <property type="component" value="Unassembled WGS sequence"/>
</dbReference>
<feature type="site" description="Positions MEP for the nucleophilic attack" evidence="4">
    <location>
        <position position="222"/>
    </location>
</feature>
<gene>
    <name evidence="4 5" type="primary">ispD</name>
    <name evidence="5" type="ORF">H9701_00350</name>
</gene>
<evidence type="ECO:0000256" key="2">
    <source>
        <dbReference type="ARBA" id="ARBA00022695"/>
    </source>
</evidence>
<dbReference type="Gene3D" id="3.90.550.10">
    <property type="entry name" value="Spore Coat Polysaccharide Biosynthesis Protein SpsA, Chain A"/>
    <property type="match status" value="1"/>
</dbReference>
<evidence type="ECO:0000256" key="1">
    <source>
        <dbReference type="ARBA" id="ARBA00022679"/>
    </source>
</evidence>
<comment type="pathway">
    <text evidence="4">Isoprenoid biosynthesis; isopentenyl diphosphate biosynthesis via DXP pathway; isopentenyl diphosphate from 1-deoxy-D-xylulose 5-phosphate: step 2/6.</text>
</comment>
<reference evidence="5" key="2">
    <citation type="submission" date="2021-04" db="EMBL/GenBank/DDBJ databases">
        <authorList>
            <person name="Gilroy R."/>
        </authorList>
    </citation>
    <scope>NUCLEOTIDE SEQUENCE</scope>
    <source>
        <strain evidence="5">CHK186-1790</strain>
    </source>
</reference>
<feature type="site" description="Transition state stabilizer" evidence="4">
    <location>
        <position position="35"/>
    </location>
</feature>
<dbReference type="GO" id="GO:0019288">
    <property type="term" value="P:isopentenyl diphosphate biosynthetic process, methylerythritol 4-phosphate pathway"/>
    <property type="evidence" value="ECO:0007669"/>
    <property type="project" value="UniProtKB-UniRule"/>
</dbReference>
<accession>A0A9D2SYQ1</accession>
<dbReference type="InterPro" id="IPR034683">
    <property type="entry name" value="IspD/TarI"/>
</dbReference>
<name>A0A9D2SYQ1_9FIRM</name>
<evidence type="ECO:0000313" key="5">
    <source>
        <dbReference type="EMBL" id="HJC39987.1"/>
    </source>
</evidence>
<dbReference type="SUPFAM" id="SSF53448">
    <property type="entry name" value="Nucleotide-diphospho-sugar transferases"/>
    <property type="match status" value="1"/>
</dbReference>